<dbReference type="PANTHER" id="PTHR43420">
    <property type="entry name" value="ACETYLTRANSFERASE"/>
    <property type="match status" value="1"/>
</dbReference>
<keyword evidence="1 4" id="KW-0808">Transferase</keyword>
<dbReference type="InterPro" id="IPR016181">
    <property type="entry name" value="Acyl_CoA_acyltransferase"/>
</dbReference>
<dbReference type="Pfam" id="PF00583">
    <property type="entry name" value="Acetyltransf_1"/>
    <property type="match status" value="1"/>
</dbReference>
<dbReference type="SUPFAM" id="SSF55729">
    <property type="entry name" value="Acyl-CoA N-acyltransferases (Nat)"/>
    <property type="match status" value="1"/>
</dbReference>
<evidence type="ECO:0000313" key="4">
    <source>
        <dbReference type="EMBL" id="TWT82730.1"/>
    </source>
</evidence>
<dbReference type="AlphaFoldDB" id="A0A5C5Z6C2"/>
<comment type="caution">
    <text evidence="4">The sequence shown here is derived from an EMBL/GenBank/DDBJ whole genome shotgun (WGS) entry which is preliminary data.</text>
</comment>
<sequence>MGLTYFKRFRMELDLAQPLSDGLTTPDGYELVPYSDGLVREHATAKYRSFREELDANVFPCLARLDGCLRLMREITGRAGFVPEATWLMRFRPSTSTRPEAVGTIQGLQAEGWGAIQNIGISPKHRGKGLGSLLLLRAARGFRSAGLSKMHLEVTTDNTAAVRLYERIGFRRAQTVYKAAEVAGV</sequence>
<dbReference type="GO" id="GO:0016747">
    <property type="term" value="F:acyltransferase activity, transferring groups other than amino-acyl groups"/>
    <property type="evidence" value="ECO:0007669"/>
    <property type="project" value="InterPro"/>
</dbReference>
<accession>A0A5C5Z6C2</accession>
<dbReference type="Gene3D" id="3.40.630.30">
    <property type="match status" value="1"/>
</dbReference>
<dbReference type="EC" id="2.3.1.-" evidence="4"/>
<evidence type="ECO:0000256" key="1">
    <source>
        <dbReference type="ARBA" id="ARBA00022679"/>
    </source>
</evidence>
<gene>
    <name evidence="4" type="primary">ypeA_2</name>
    <name evidence="4" type="ORF">CA13_41930</name>
</gene>
<protein>
    <submittedName>
        <fullName evidence="4">Acetyltransferase YpeA</fullName>
        <ecNumber evidence="4">2.3.1.-</ecNumber>
    </submittedName>
</protein>
<dbReference type="PROSITE" id="PS51186">
    <property type="entry name" value="GNAT"/>
    <property type="match status" value="1"/>
</dbReference>
<dbReference type="RefSeq" id="WP_146399416.1">
    <property type="nucleotide sequence ID" value="NZ_SJPJ01000001.1"/>
</dbReference>
<feature type="domain" description="N-acetyltransferase" evidence="3">
    <location>
        <begin position="45"/>
        <end position="185"/>
    </location>
</feature>
<dbReference type="InterPro" id="IPR050680">
    <property type="entry name" value="YpeA/RimI_acetyltransf"/>
</dbReference>
<name>A0A5C5Z6C2_9BACT</name>
<dbReference type="EMBL" id="SJPJ01000001">
    <property type="protein sequence ID" value="TWT82730.1"/>
    <property type="molecule type" value="Genomic_DNA"/>
</dbReference>
<dbReference type="InterPro" id="IPR000182">
    <property type="entry name" value="GNAT_dom"/>
</dbReference>
<keyword evidence="5" id="KW-1185">Reference proteome</keyword>
<dbReference type="OrthoDB" id="273614at2"/>
<dbReference type="Proteomes" id="UP000315010">
    <property type="component" value="Unassembled WGS sequence"/>
</dbReference>
<organism evidence="4 5">
    <name type="scientific">Novipirellula herctigrandis</name>
    <dbReference type="NCBI Taxonomy" id="2527986"/>
    <lineage>
        <taxon>Bacteria</taxon>
        <taxon>Pseudomonadati</taxon>
        <taxon>Planctomycetota</taxon>
        <taxon>Planctomycetia</taxon>
        <taxon>Pirellulales</taxon>
        <taxon>Pirellulaceae</taxon>
        <taxon>Novipirellula</taxon>
    </lineage>
</organism>
<evidence type="ECO:0000256" key="2">
    <source>
        <dbReference type="ARBA" id="ARBA00023315"/>
    </source>
</evidence>
<reference evidence="4 5" key="1">
    <citation type="submission" date="2019-02" db="EMBL/GenBank/DDBJ databases">
        <title>Deep-cultivation of Planctomycetes and their phenomic and genomic characterization uncovers novel biology.</title>
        <authorList>
            <person name="Wiegand S."/>
            <person name="Jogler M."/>
            <person name="Boedeker C."/>
            <person name="Pinto D."/>
            <person name="Vollmers J."/>
            <person name="Rivas-Marin E."/>
            <person name="Kohn T."/>
            <person name="Peeters S.H."/>
            <person name="Heuer A."/>
            <person name="Rast P."/>
            <person name="Oberbeckmann S."/>
            <person name="Bunk B."/>
            <person name="Jeske O."/>
            <person name="Meyerdierks A."/>
            <person name="Storesund J.E."/>
            <person name="Kallscheuer N."/>
            <person name="Luecker S."/>
            <person name="Lage O.M."/>
            <person name="Pohl T."/>
            <person name="Merkel B.J."/>
            <person name="Hornburger P."/>
            <person name="Mueller R.-W."/>
            <person name="Bruemmer F."/>
            <person name="Labrenz M."/>
            <person name="Spormann A.M."/>
            <person name="Op Den Camp H."/>
            <person name="Overmann J."/>
            <person name="Amann R."/>
            <person name="Jetten M.S.M."/>
            <person name="Mascher T."/>
            <person name="Medema M.H."/>
            <person name="Devos D.P."/>
            <person name="Kaster A.-K."/>
            <person name="Ovreas L."/>
            <person name="Rohde M."/>
            <person name="Galperin M.Y."/>
            <person name="Jogler C."/>
        </authorList>
    </citation>
    <scope>NUCLEOTIDE SEQUENCE [LARGE SCALE GENOMIC DNA]</scope>
    <source>
        <strain evidence="4 5">CA13</strain>
    </source>
</reference>
<dbReference type="PANTHER" id="PTHR43420:SF44">
    <property type="entry name" value="ACETYLTRANSFERASE YPEA"/>
    <property type="match status" value="1"/>
</dbReference>
<proteinExistence type="predicted"/>
<keyword evidence="2 4" id="KW-0012">Acyltransferase</keyword>
<evidence type="ECO:0000313" key="5">
    <source>
        <dbReference type="Proteomes" id="UP000315010"/>
    </source>
</evidence>
<evidence type="ECO:0000259" key="3">
    <source>
        <dbReference type="PROSITE" id="PS51186"/>
    </source>
</evidence>